<dbReference type="Pfam" id="PF08292">
    <property type="entry name" value="RNA_pol_Rbc25"/>
    <property type="match status" value="1"/>
</dbReference>
<evidence type="ECO:0000256" key="5">
    <source>
        <dbReference type="ARBA" id="ARBA00023242"/>
    </source>
</evidence>
<comment type="subcellular location">
    <subcellularLocation>
        <location evidence="1 6">Nucleus</location>
    </subcellularLocation>
</comment>
<dbReference type="GO" id="GO:0005666">
    <property type="term" value="C:RNA polymerase III complex"/>
    <property type="evidence" value="ECO:0007669"/>
    <property type="project" value="UniProtKB-ARBA"/>
</dbReference>
<keyword evidence="3 6" id="KW-0240">DNA-directed RNA polymerase</keyword>
<dbReference type="Gene3D" id="2.40.50.140">
    <property type="entry name" value="Nucleic acid-binding proteins"/>
    <property type="match status" value="1"/>
</dbReference>
<keyword evidence="11" id="KW-1185">Reference proteome</keyword>
<evidence type="ECO:0000259" key="9">
    <source>
        <dbReference type="Pfam" id="PF08292"/>
    </source>
</evidence>
<dbReference type="OrthoDB" id="10256606at2759"/>
<keyword evidence="4 6" id="KW-0804">Transcription</keyword>
<dbReference type="EMBL" id="MU005586">
    <property type="protein sequence ID" value="KAF2682857.1"/>
    <property type="molecule type" value="Genomic_DNA"/>
</dbReference>
<dbReference type="CDD" id="cd04330">
    <property type="entry name" value="RNAP_III_Rpc25_N"/>
    <property type="match status" value="1"/>
</dbReference>
<dbReference type="GO" id="GO:0006384">
    <property type="term" value="P:transcription initiation at RNA polymerase III promoter"/>
    <property type="evidence" value="ECO:0007669"/>
    <property type="project" value="TreeGrafter"/>
</dbReference>
<dbReference type="Pfam" id="PF03876">
    <property type="entry name" value="SHS2_Rpb7-N"/>
    <property type="match status" value="1"/>
</dbReference>
<dbReference type="InterPro" id="IPR013238">
    <property type="entry name" value="RNA_pol_III_Rbc25"/>
</dbReference>
<name>A0A6G1IX85_9PLEO</name>
<gene>
    <name evidence="10" type="ORF">K458DRAFT_405586</name>
</gene>
<feature type="domain" description="RNA polymerase III subunit Rpc25" evidence="9">
    <location>
        <begin position="83"/>
        <end position="195"/>
    </location>
</feature>
<organism evidence="10 11">
    <name type="scientific">Lentithecium fluviatile CBS 122367</name>
    <dbReference type="NCBI Taxonomy" id="1168545"/>
    <lineage>
        <taxon>Eukaryota</taxon>
        <taxon>Fungi</taxon>
        <taxon>Dikarya</taxon>
        <taxon>Ascomycota</taxon>
        <taxon>Pezizomycotina</taxon>
        <taxon>Dothideomycetes</taxon>
        <taxon>Pleosporomycetidae</taxon>
        <taxon>Pleosporales</taxon>
        <taxon>Massarineae</taxon>
        <taxon>Lentitheciaceae</taxon>
        <taxon>Lentithecium</taxon>
    </lineage>
</organism>
<dbReference type="InterPro" id="IPR012340">
    <property type="entry name" value="NA-bd_OB-fold"/>
</dbReference>
<proteinExistence type="inferred from homology"/>
<dbReference type="Gene3D" id="3.30.1490.120">
    <property type="entry name" value="RNA polymerase Rpb7-like, N-terminal domain"/>
    <property type="match status" value="1"/>
</dbReference>
<dbReference type="FunFam" id="3.30.1490.120:FF:000001">
    <property type="entry name" value="DNA-directed RNA polymerase II subunit RPB7"/>
    <property type="match status" value="1"/>
</dbReference>
<comment type="function">
    <text evidence="6">DNA-dependent RNA polymerase which catalyzes the transcription of DNA into RNA using the four ribonucleoside triphosphates as substrates.</text>
</comment>
<dbReference type="PANTHER" id="PTHR12709">
    <property type="entry name" value="DNA-DIRECTED RNA POLYMERASE II, III"/>
    <property type="match status" value="1"/>
</dbReference>
<keyword evidence="5 6" id="KW-0539">Nucleus</keyword>
<dbReference type="SUPFAM" id="SSF88798">
    <property type="entry name" value="N-terminal, heterodimerisation domain of RBP7 (RpoE)"/>
    <property type="match status" value="1"/>
</dbReference>
<dbReference type="InterPro" id="IPR045113">
    <property type="entry name" value="Rpb7-like"/>
</dbReference>
<dbReference type="PANTHER" id="PTHR12709:SF1">
    <property type="entry name" value="DNA-DIRECTED RNA POLYMERASE III SUBUNIT RPC8"/>
    <property type="match status" value="1"/>
</dbReference>
<evidence type="ECO:0000256" key="3">
    <source>
        <dbReference type="ARBA" id="ARBA00022478"/>
    </source>
</evidence>
<dbReference type="InterPro" id="IPR005576">
    <property type="entry name" value="Rpb7-like_N"/>
</dbReference>
<evidence type="ECO:0000256" key="1">
    <source>
        <dbReference type="ARBA" id="ARBA00004123"/>
    </source>
</evidence>
<reference evidence="10" key="1">
    <citation type="journal article" date="2020" name="Stud. Mycol.">
        <title>101 Dothideomycetes genomes: a test case for predicting lifestyles and emergence of pathogens.</title>
        <authorList>
            <person name="Haridas S."/>
            <person name="Albert R."/>
            <person name="Binder M."/>
            <person name="Bloem J."/>
            <person name="Labutti K."/>
            <person name="Salamov A."/>
            <person name="Andreopoulos B."/>
            <person name="Baker S."/>
            <person name="Barry K."/>
            <person name="Bills G."/>
            <person name="Bluhm B."/>
            <person name="Cannon C."/>
            <person name="Castanera R."/>
            <person name="Culley D."/>
            <person name="Daum C."/>
            <person name="Ezra D."/>
            <person name="Gonzalez J."/>
            <person name="Henrissat B."/>
            <person name="Kuo A."/>
            <person name="Liang C."/>
            <person name="Lipzen A."/>
            <person name="Lutzoni F."/>
            <person name="Magnuson J."/>
            <person name="Mondo S."/>
            <person name="Nolan M."/>
            <person name="Ohm R."/>
            <person name="Pangilinan J."/>
            <person name="Park H.-J."/>
            <person name="Ramirez L."/>
            <person name="Alfaro M."/>
            <person name="Sun H."/>
            <person name="Tritt A."/>
            <person name="Yoshinaga Y."/>
            <person name="Zwiers L.-H."/>
            <person name="Turgeon B."/>
            <person name="Goodwin S."/>
            <person name="Spatafora J."/>
            <person name="Crous P."/>
            <person name="Grigoriev I."/>
        </authorList>
    </citation>
    <scope>NUCLEOTIDE SEQUENCE</scope>
    <source>
        <strain evidence="10">CBS 122367</strain>
    </source>
</reference>
<feature type="region of interest" description="Disordered" evidence="7">
    <location>
        <begin position="190"/>
        <end position="220"/>
    </location>
</feature>
<evidence type="ECO:0000313" key="11">
    <source>
        <dbReference type="Proteomes" id="UP000799291"/>
    </source>
</evidence>
<feature type="compositionally biased region" description="Acidic residues" evidence="7">
    <location>
        <begin position="198"/>
        <end position="220"/>
    </location>
</feature>
<evidence type="ECO:0000313" key="10">
    <source>
        <dbReference type="EMBL" id="KAF2682857.1"/>
    </source>
</evidence>
<dbReference type="FunFam" id="2.40.50.140:FF:000221">
    <property type="entry name" value="DNA-directed RNA polymerase III subunit"/>
    <property type="match status" value="1"/>
</dbReference>
<evidence type="ECO:0000256" key="2">
    <source>
        <dbReference type="ARBA" id="ARBA00009307"/>
    </source>
</evidence>
<dbReference type="Proteomes" id="UP000799291">
    <property type="component" value="Unassembled WGS sequence"/>
</dbReference>
<feature type="domain" description="RNA polymerase Rpb7-like N-terminal" evidence="8">
    <location>
        <begin position="8"/>
        <end position="64"/>
    </location>
</feature>
<evidence type="ECO:0000256" key="7">
    <source>
        <dbReference type="SAM" id="MobiDB-lite"/>
    </source>
</evidence>
<dbReference type="SUPFAM" id="SSF50249">
    <property type="entry name" value="Nucleic acid-binding proteins"/>
    <property type="match status" value="1"/>
</dbReference>
<evidence type="ECO:0000256" key="6">
    <source>
        <dbReference type="RuleBase" id="RU369086"/>
    </source>
</evidence>
<sequence length="220" mass="24711">MFILSTIEDLIQIEPEATGRPSAQAIKDAINTKFSNKIIQKVGLCICLFDILQTSEGLIGHGTGLVNVNVEFRMVVFRPFRGEILYGRIKSSNEEGIVIDVEFFNEISVPYQNLPKPCTFDHAEGVWIWRPDGAELFFDRGESVLFKVEHEEWFDQKPSVQQKDAHGNTITDIGGTAWRIIGSMEQSGLGPTLWWGEGNEETEQGGQEEADEDVDMGEEE</sequence>
<comment type="similarity">
    <text evidence="2">Belongs to the eukaryotic RPB7/RPC8 RNA polymerase subunit family.</text>
</comment>
<accession>A0A6G1IX85</accession>
<dbReference type="AlphaFoldDB" id="A0A6G1IX85"/>
<dbReference type="InterPro" id="IPR036898">
    <property type="entry name" value="RNA_pol_Rpb7-like_N_sf"/>
</dbReference>
<protein>
    <recommendedName>
        <fullName evidence="6">DNA-directed RNA polymerase subunit</fullName>
    </recommendedName>
</protein>
<evidence type="ECO:0000256" key="4">
    <source>
        <dbReference type="ARBA" id="ARBA00023163"/>
    </source>
</evidence>
<evidence type="ECO:0000259" key="8">
    <source>
        <dbReference type="Pfam" id="PF03876"/>
    </source>
</evidence>